<feature type="transmembrane region" description="Helical" evidence="12">
    <location>
        <begin position="774"/>
        <end position="792"/>
    </location>
</feature>
<evidence type="ECO:0000256" key="3">
    <source>
        <dbReference type="ARBA" id="ARBA00022692"/>
    </source>
</evidence>
<feature type="domain" description="Glycosyl hydrolase family 63 C-terminal" evidence="14">
    <location>
        <begin position="245"/>
        <end position="732"/>
    </location>
</feature>
<keyword evidence="10 12" id="KW-0326">Glycosidase</keyword>
<name>A0AA40C0T3_9PEZI</name>
<dbReference type="Gene3D" id="1.50.10.10">
    <property type="match status" value="1"/>
</dbReference>
<evidence type="ECO:0000256" key="13">
    <source>
        <dbReference type="RuleBase" id="RU369107"/>
    </source>
</evidence>
<evidence type="ECO:0000256" key="1">
    <source>
        <dbReference type="ARBA" id="ARBA00004648"/>
    </source>
</evidence>
<evidence type="ECO:0000256" key="5">
    <source>
        <dbReference type="ARBA" id="ARBA00022824"/>
    </source>
</evidence>
<evidence type="ECO:0000256" key="6">
    <source>
        <dbReference type="ARBA" id="ARBA00022968"/>
    </source>
</evidence>
<dbReference type="GO" id="GO:0004573">
    <property type="term" value="F:Glc3Man9GlcNAc2 oligosaccharide glucosidase activity"/>
    <property type="evidence" value="ECO:0007669"/>
    <property type="project" value="UniProtKB-UniRule"/>
</dbReference>
<evidence type="ECO:0000256" key="12">
    <source>
        <dbReference type="RuleBase" id="RU368089"/>
    </source>
</evidence>
<dbReference type="InterPro" id="IPR004888">
    <property type="entry name" value="Glycoside_hydrolase_63"/>
</dbReference>
<dbReference type="InterPro" id="IPR038518">
    <property type="entry name" value="Glyco_hydro_63N_sf"/>
</dbReference>
<dbReference type="Pfam" id="PF03200">
    <property type="entry name" value="Glyco_hydro_63"/>
    <property type="match status" value="1"/>
</dbReference>
<protein>
    <recommendedName>
        <fullName evidence="11 12">Mannosyl-oligosaccharide glucosidase</fullName>
        <ecNumber evidence="11 12">3.2.1.106</ecNumber>
    </recommendedName>
    <alternativeName>
        <fullName evidence="13">Glucosidase I</fullName>
    </alternativeName>
</protein>
<evidence type="ECO:0000256" key="2">
    <source>
        <dbReference type="ARBA" id="ARBA00010833"/>
    </source>
</evidence>
<evidence type="ECO:0000259" key="15">
    <source>
        <dbReference type="Pfam" id="PF16923"/>
    </source>
</evidence>
<dbReference type="AlphaFoldDB" id="A0AA40C0T3"/>
<dbReference type="GO" id="GO:0009311">
    <property type="term" value="P:oligosaccharide metabolic process"/>
    <property type="evidence" value="ECO:0007669"/>
    <property type="project" value="UniProtKB-UniRule"/>
</dbReference>
<gene>
    <name evidence="16" type="ORF">B0T14DRAFT_567267</name>
</gene>
<reference evidence="16" key="1">
    <citation type="submission" date="2023-06" db="EMBL/GenBank/DDBJ databases">
        <title>Genome-scale phylogeny and comparative genomics of the fungal order Sordariales.</title>
        <authorList>
            <consortium name="Lawrence Berkeley National Laboratory"/>
            <person name="Hensen N."/>
            <person name="Bonometti L."/>
            <person name="Westerberg I."/>
            <person name="Brannstrom I.O."/>
            <person name="Guillou S."/>
            <person name="Cros-Aarteil S."/>
            <person name="Calhoun S."/>
            <person name="Haridas S."/>
            <person name="Kuo A."/>
            <person name="Mondo S."/>
            <person name="Pangilinan J."/>
            <person name="Riley R."/>
            <person name="Labutti K."/>
            <person name="Andreopoulos B."/>
            <person name="Lipzen A."/>
            <person name="Chen C."/>
            <person name="Yanf M."/>
            <person name="Daum C."/>
            <person name="Ng V."/>
            <person name="Clum A."/>
            <person name="Steindorff A."/>
            <person name="Ohm R."/>
            <person name="Martin F."/>
            <person name="Silar P."/>
            <person name="Natvig D."/>
            <person name="Lalanne C."/>
            <person name="Gautier V."/>
            <person name="Ament-Velasquez S.L."/>
            <person name="Kruys A."/>
            <person name="Hutchinson M.I."/>
            <person name="Powell A.J."/>
            <person name="Barry K."/>
            <person name="Miller A.N."/>
            <person name="Grigoriev I.V."/>
            <person name="Debuchy R."/>
            <person name="Gladieux P."/>
            <person name="Thoren M.H."/>
            <person name="Johannesson H."/>
        </authorList>
    </citation>
    <scope>NUCLEOTIDE SEQUENCE</scope>
    <source>
        <strain evidence="16">CBS 606.72</strain>
    </source>
</reference>
<comment type="function">
    <text evidence="12">Cleaves the distal alpha 1,2-linked glucose residue from the Glc(3)Man(9)GlcNAc(2) oligosaccharide precursor.</text>
</comment>
<dbReference type="EMBL" id="JAULSU010000004">
    <property type="protein sequence ID" value="KAK0620524.1"/>
    <property type="molecule type" value="Genomic_DNA"/>
</dbReference>
<evidence type="ECO:0000256" key="10">
    <source>
        <dbReference type="ARBA" id="ARBA00023295"/>
    </source>
</evidence>
<dbReference type="GO" id="GO:0006487">
    <property type="term" value="P:protein N-linked glycosylation"/>
    <property type="evidence" value="ECO:0007669"/>
    <property type="project" value="UniProtKB-UniRule"/>
</dbReference>
<feature type="transmembrane region" description="Helical" evidence="12">
    <location>
        <begin position="748"/>
        <end position="767"/>
    </location>
</feature>
<evidence type="ECO:0000313" key="16">
    <source>
        <dbReference type="EMBL" id="KAK0620524.1"/>
    </source>
</evidence>
<dbReference type="Proteomes" id="UP001175000">
    <property type="component" value="Unassembled WGS sequence"/>
</dbReference>
<dbReference type="InterPro" id="IPR031631">
    <property type="entry name" value="Glyco_hydro_63N"/>
</dbReference>
<dbReference type="SUPFAM" id="SSF48208">
    <property type="entry name" value="Six-hairpin glycosidases"/>
    <property type="match status" value="1"/>
</dbReference>
<keyword evidence="3 12" id="KW-0812">Transmembrane</keyword>
<evidence type="ECO:0000256" key="11">
    <source>
        <dbReference type="ARBA" id="ARBA00038888"/>
    </source>
</evidence>
<dbReference type="PANTHER" id="PTHR10412">
    <property type="entry name" value="MANNOSYL-OLIGOSACCHARIDE GLUCOSIDASE"/>
    <property type="match status" value="1"/>
</dbReference>
<comment type="caution">
    <text evidence="16">The sequence shown here is derived from an EMBL/GenBank/DDBJ whole genome shotgun (WGS) entry which is preliminary data.</text>
</comment>
<dbReference type="PANTHER" id="PTHR10412:SF11">
    <property type="entry name" value="MANNOSYL-OLIGOSACCHARIDE GLUCOSIDASE"/>
    <property type="match status" value="1"/>
</dbReference>
<evidence type="ECO:0000256" key="8">
    <source>
        <dbReference type="ARBA" id="ARBA00023136"/>
    </source>
</evidence>
<keyword evidence="8 12" id="KW-0472">Membrane</keyword>
<dbReference type="Pfam" id="PF16923">
    <property type="entry name" value="Glyco_hydro_63N"/>
    <property type="match status" value="1"/>
</dbReference>
<keyword evidence="5 12" id="KW-0256">Endoplasmic reticulum</keyword>
<dbReference type="InterPro" id="IPR031335">
    <property type="entry name" value="Glyco_hydro_63_C"/>
</dbReference>
<evidence type="ECO:0000256" key="4">
    <source>
        <dbReference type="ARBA" id="ARBA00022801"/>
    </source>
</evidence>
<comment type="subcellular location">
    <subcellularLocation>
        <location evidence="1 12">Endoplasmic reticulum membrane</location>
        <topology evidence="1 12">Single-pass type II membrane protein</topology>
    </subcellularLocation>
</comment>
<dbReference type="InterPro" id="IPR012341">
    <property type="entry name" value="6hp_glycosidase-like_sf"/>
</dbReference>
<keyword evidence="4 12" id="KW-0378">Hydrolase</keyword>
<comment type="catalytic activity">
    <reaction evidence="12">
        <text>N(4)-(alpha-D-Glc-(1-&gt;2)-alpha-D-Glc-(1-&gt;3)-alpha-D-Glc-(1-&gt;3)-alpha-D-Man-(1-&gt;2)-alpha-D-Man-(1-&gt;2)-alpha-D-Man-(1-&gt;3)-[alpha-D-Man-(1-&gt;2)-alpha-D-Man-(1-&gt;3)-[alpha-D-Man-(1-&gt;2)-alpha-D-Man-(1-&gt;6)]-alpha-D-Man-(1-&gt;6)]-beta-D-Man-(1-&gt;4)-beta-D-GlcNAc-(1-&gt;4)-beta-D-GlcNAc)-L-asparaginyl-[protein] + H2O = N(4)-(alpha-D-Glc-(1-&gt;3)-alpha-D-Glc-(1-&gt;3)-alpha-D-Man-(1-&gt;2)-alpha-D-Man-(1-&gt;2)-alpha-D-Man-(1-&gt;3)-[alpha-D-Man-(1-&gt;2)-alpha-D-Man-(1-&gt;3)-[alpha-D-Man-(1-&gt;2)-alpha-D-Man-(1-&gt;6)]-alpha-D-Man-(1-&gt;6)]-beta-D-Man-(1-&gt;4)-beta-D-GlcNAc-(1-&gt;4)-beta-D-GlcNAc)-L-asparaginyl-[protein] + beta-D-glucose</text>
        <dbReference type="Rhea" id="RHEA:55988"/>
        <dbReference type="Rhea" id="RHEA-COMP:12806"/>
        <dbReference type="Rhea" id="RHEA-COMP:14355"/>
        <dbReference type="ChEBI" id="CHEBI:15377"/>
        <dbReference type="ChEBI" id="CHEBI:15903"/>
        <dbReference type="ChEBI" id="CHEBI:59082"/>
        <dbReference type="ChEBI" id="CHEBI:132537"/>
        <dbReference type="EC" id="3.2.1.106"/>
    </reaction>
</comment>
<keyword evidence="17" id="KW-1185">Reference proteome</keyword>
<keyword evidence="6" id="KW-0735">Signal-anchor</keyword>
<evidence type="ECO:0000259" key="14">
    <source>
        <dbReference type="Pfam" id="PF03200"/>
    </source>
</evidence>
<accession>A0AA40C0T3</accession>
<comment type="similarity">
    <text evidence="2 12">Belongs to the glycosyl hydrolase 63 family.</text>
</comment>
<keyword evidence="7 12" id="KW-1133">Transmembrane helix</keyword>
<comment type="pathway">
    <text evidence="13">Glycan metabolism; N-glycan degradation.</text>
</comment>
<comment type="caution">
    <text evidence="12">Lacks conserved residue(s) required for the propagation of feature annotation.</text>
</comment>
<dbReference type="Gene3D" id="2.70.98.110">
    <property type="entry name" value="Glycosyl hydrolase family 63, N-terminal domain"/>
    <property type="match status" value="1"/>
</dbReference>
<dbReference type="GO" id="GO:0005789">
    <property type="term" value="C:endoplasmic reticulum membrane"/>
    <property type="evidence" value="ECO:0007669"/>
    <property type="project" value="UniProtKB-SubCell"/>
</dbReference>
<evidence type="ECO:0000256" key="7">
    <source>
        <dbReference type="ARBA" id="ARBA00022989"/>
    </source>
</evidence>
<evidence type="ECO:0000256" key="9">
    <source>
        <dbReference type="ARBA" id="ARBA00023180"/>
    </source>
</evidence>
<keyword evidence="9 13" id="KW-0325">Glycoprotein</keyword>
<dbReference type="InterPro" id="IPR008928">
    <property type="entry name" value="6-hairpin_glycosidase_sf"/>
</dbReference>
<feature type="domain" description="Glycosyl hydrolase family 63 N-terminal" evidence="15">
    <location>
        <begin position="9"/>
        <end position="202"/>
    </location>
</feature>
<organism evidence="16 17">
    <name type="scientific">Immersiella caudata</name>
    <dbReference type="NCBI Taxonomy" id="314043"/>
    <lineage>
        <taxon>Eukaryota</taxon>
        <taxon>Fungi</taxon>
        <taxon>Dikarya</taxon>
        <taxon>Ascomycota</taxon>
        <taxon>Pezizomycotina</taxon>
        <taxon>Sordariomycetes</taxon>
        <taxon>Sordariomycetidae</taxon>
        <taxon>Sordariales</taxon>
        <taxon>Lasiosphaeriaceae</taxon>
        <taxon>Immersiella</taxon>
    </lineage>
</organism>
<evidence type="ECO:0000313" key="17">
    <source>
        <dbReference type="Proteomes" id="UP001175000"/>
    </source>
</evidence>
<dbReference type="EC" id="3.2.1.106" evidence="11 12"/>
<sequence length="810" mass="89969">MARPTWQTWGPYRPNLYFGVRPQVPETLLTGLMWASGDNQAGMLSTLRDTCEQNDGMRGYGWTIYDTRTGGSQTLHDVELQLDLTTDFIKSEDGGSWAARIVGGPKLESPKVKTSVILHVAVERADSEEGQTLTCGSQEKDKNDVYANCQGDIPALGTFGLQVHGDAKNSLLLGAAVKSIQVPEEMIWQAKAVFADQVKVTTGNQVMVEDAPGVGNMHFVHLVFEGAFEVTFTYRTNDTSVLDGNAVESGIRSLRSSFPRTLDAVFPRAPPFQQETHTRFAQEILSNLLGGLGFFRGDTKVDYSNATEYQEIDVDFWTKAASAMSRAEITTTSPKTLLSYTPSRPFFPRGFLWDEGFHLLPVVEWDLDLAVSVLESWLNLMDDDGWIGREQILGPEARSRVPSEFQVQYPHYANPPTLALLVPIIISKLTGASPYHGHHSTYVSSRDEASAMLGTIYPLLARHYNWFCRTQSGNFTAYPRPSSAAPDMGFRWRGRTPKHTLTSGLDDYPRADPPHPGELHLDALAWVGASASALQQLARYLNDTASAETYASHLGAVKQNLNALHWDPTRKTYCDSTIQDGKYTYICHEGYLSLFPLLLGFMDADHPNLPALLDLISDPEKLWSPHGLRSLSKKDESYGKDEEYWRGAIWVNLNVLAVLRLRDVGLSKKGPKVVRARALTLAAELRERVVRTVYDSWEKTGFFWEQYSDVTGEGSRSRAFTGWTATVILLMGLEFEEEGGEASGSSPGVGLSLFGMAAFSVVLVVVIPGLRRRLLFAVVGVVQYLVAWNAAWKRGRGYEEVTDLDEFHEP</sequence>
<proteinExistence type="inferred from homology"/>